<dbReference type="AlphaFoldDB" id="A0A0D0RTL5"/>
<reference evidence="1 2" key="1">
    <citation type="submission" date="2015-01" db="EMBL/GenBank/DDBJ databases">
        <title>Genome sequence of the beneficial rhizobacterium Pseudomonas fluorescens 2-79.</title>
        <authorList>
            <person name="Thuermer A."/>
            <person name="Daniel R."/>
        </authorList>
    </citation>
    <scope>NUCLEOTIDE SEQUENCE [LARGE SCALE GENOMIC DNA]</scope>
    <source>
        <strain evidence="1 2">2-79</strain>
    </source>
</reference>
<dbReference type="EMBL" id="JXCQ01000010">
    <property type="protein sequence ID" value="KIR22932.1"/>
    <property type="molecule type" value="Genomic_DNA"/>
</dbReference>
<evidence type="ECO:0000313" key="1">
    <source>
        <dbReference type="EMBL" id="KIR22932.1"/>
    </source>
</evidence>
<accession>A0A0D0RTL5</accession>
<dbReference type="Proteomes" id="UP000032210">
    <property type="component" value="Unassembled WGS sequence"/>
</dbReference>
<gene>
    <name evidence="1" type="ORF">PFLU3_16150</name>
</gene>
<comment type="caution">
    <text evidence="1">The sequence shown here is derived from an EMBL/GenBank/DDBJ whole genome shotgun (WGS) entry which is preliminary data.</text>
</comment>
<sequence>MDQSALNKLATYVQTLDVAKLIEANYLDMLLAEEEEDPYAELYEDIC</sequence>
<organism evidence="1 2">
    <name type="scientific">Pseudomonas fluorescens</name>
    <dbReference type="NCBI Taxonomy" id="294"/>
    <lineage>
        <taxon>Bacteria</taxon>
        <taxon>Pseudomonadati</taxon>
        <taxon>Pseudomonadota</taxon>
        <taxon>Gammaproteobacteria</taxon>
        <taxon>Pseudomonadales</taxon>
        <taxon>Pseudomonadaceae</taxon>
        <taxon>Pseudomonas</taxon>
    </lineage>
</organism>
<protein>
    <submittedName>
        <fullName evidence="1">Uncharacterized protein</fullName>
    </submittedName>
</protein>
<name>A0A0D0RTL5_PSEFL</name>
<dbReference type="PATRIC" id="fig|294.125.peg.1661"/>
<evidence type="ECO:0000313" key="2">
    <source>
        <dbReference type="Proteomes" id="UP000032210"/>
    </source>
</evidence>
<proteinExistence type="predicted"/>